<evidence type="ECO:0000313" key="3">
    <source>
        <dbReference type="EMBL" id="MCT7940517.1"/>
    </source>
</evidence>
<feature type="compositionally biased region" description="Basic and acidic residues" evidence="1">
    <location>
        <begin position="23"/>
        <end position="69"/>
    </location>
</feature>
<gene>
    <name evidence="3" type="ORF">NE535_01690</name>
</gene>
<keyword evidence="2" id="KW-0732">Signal</keyword>
<keyword evidence="4" id="KW-1185">Reference proteome</keyword>
<sequence>MKIYYSCVAVVIAALMMPAAMAKNDKQNDQKSDKYSEKYSDKQKDNDKKKDKKKDKERDDRYDRDDYNDNNKSLPPGLQKKVAEGKPLPPGWQKKLAKGDILSRDIFSRGEIVSPRDRDGRVSVNVDGTVIRVMENTREIIDILKR</sequence>
<dbReference type="RefSeq" id="WP_261296969.1">
    <property type="nucleotide sequence ID" value="NZ_JAMTCD010000002.1"/>
</dbReference>
<feature type="region of interest" description="Disordered" evidence="1">
    <location>
        <begin position="22"/>
        <end position="94"/>
    </location>
</feature>
<reference evidence="3" key="1">
    <citation type="journal article" date="2023" name="Int. J. Syst. Evol. Microbiol.">
        <title>&lt;i&gt;Shewanella septentrionalis&lt;/i&gt; sp. nov. and &lt;i&gt;Shewanella holmiensis&lt;/i&gt; sp. nov., isolated from Baltic Sea water and sediments.</title>
        <authorList>
            <person name="Martin-Rodriguez A.J."/>
            <person name="Thorell K."/>
            <person name="Joffre E."/>
            <person name="Jensie-Markopoulos S."/>
            <person name="Moore E.R.B."/>
            <person name="Sjoling A."/>
        </authorList>
    </citation>
    <scope>NUCLEOTIDE SEQUENCE</scope>
    <source>
        <strain evidence="3">SP1S2-7</strain>
    </source>
</reference>
<evidence type="ECO:0000313" key="4">
    <source>
        <dbReference type="Proteomes" id="UP001155546"/>
    </source>
</evidence>
<feature type="chain" id="PRO_5040793965" description="RcnB family protein" evidence="2">
    <location>
        <begin position="23"/>
        <end position="146"/>
    </location>
</feature>
<dbReference type="Proteomes" id="UP001155546">
    <property type="component" value="Unassembled WGS sequence"/>
</dbReference>
<dbReference type="Gene3D" id="3.10.450.160">
    <property type="entry name" value="inner membrane protein cigr"/>
    <property type="match status" value="1"/>
</dbReference>
<protein>
    <recommendedName>
        <fullName evidence="5">RcnB family protein</fullName>
    </recommendedName>
</protein>
<name>A0A9X3AKC6_9GAMM</name>
<accession>A0A9X3AKC6</accession>
<comment type="caution">
    <text evidence="3">The sequence shown here is derived from an EMBL/GenBank/DDBJ whole genome shotgun (WGS) entry which is preliminary data.</text>
</comment>
<evidence type="ECO:0000256" key="1">
    <source>
        <dbReference type="SAM" id="MobiDB-lite"/>
    </source>
</evidence>
<dbReference type="AlphaFoldDB" id="A0A9X3AKC6"/>
<evidence type="ECO:0008006" key="5">
    <source>
        <dbReference type="Google" id="ProtNLM"/>
    </source>
</evidence>
<organism evidence="3 4">
    <name type="scientific">Shewanella holmiensis</name>
    <dbReference type="NCBI Taxonomy" id="2952222"/>
    <lineage>
        <taxon>Bacteria</taxon>
        <taxon>Pseudomonadati</taxon>
        <taxon>Pseudomonadota</taxon>
        <taxon>Gammaproteobacteria</taxon>
        <taxon>Alteromonadales</taxon>
        <taxon>Shewanellaceae</taxon>
        <taxon>Shewanella</taxon>
    </lineage>
</organism>
<dbReference type="EMBL" id="JAMTCD010000002">
    <property type="protein sequence ID" value="MCT7940517.1"/>
    <property type="molecule type" value="Genomic_DNA"/>
</dbReference>
<feature type="signal peptide" evidence="2">
    <location>
        <begin position="1"/>
        <end position="22"/>
    </location>
</feature>
<proteinExistence type="predicted"/>
<evidence type="ECO:0000256" key="2">
    <source>
        <dbReference type="SAM" id="SignalP"/>
    </source>
</evidence>